<proteinExistence type="predicted"/>
<evidence type="ECO:0000313" key="6">
    <source>
        <dbReference type="EMBL" id="PSC67055.1"/>
    </source>
</evidence>
<keyword evidence="5" id="KW-1133">Transmembrane helix</keyword>
<feature type="repeat" description="TPR" evidence="3">
    <location>
        <begin position="196"/>
        <end position="229"/>
    </location>
</feature>
<organism evidence="6 8">
    <name type="scientific">Micractinium conductrix</name>
    <dbReference type="NCBI Taxonomy" id="554055"/>
    <lineage>
        <taxon>Eukaryota</taxon>
        <taxon>Viridiplantae</taxon>
        <taxon>Chlorophyta</taxon>
        <taxon>core chlorophytes</taxon>
        <taxon>Trebouxiophyceae</taxon>
        <taxon>Chlorellales</taxon>
        <taxon>Chlorellaceae</taxon>
        <taxon>Chlorella clade</taxon>
        <taxon>Micractinium</taxon>
    </lineage>
</organism>
<evidence type="ECO:0000256" key="1">
    <source>
        <dbReference type="ARBA" id="ARBA00022737"/>
    </source>
</evidence>
<name>A0A2P6UYY9_9CHLO</name>
<feature type="repeat" description="TPR" evidence="3">
    <location>
        <begin position="162"/>
        <end position="195"/>
    </location>
</feature>
<dbReference type="InterPro" id="IPR051685">
    <property type="entry name" value="Ycf3/AcsC/BcsC/TPR_MFPF"/>
</dbReference>
<dbReference type="EMBL" id="LHPF02000032">
    <property type="protein sequence ID" value="PSC68817.1"/>
    <property type="molecule type" value="Genomic_DNA"/>
</dbReference>
<accession>A0A2P6UYY9</accession>
<keyword evidence="1" id="KW-0677">Repeat</keyword>
<reference evidence="6" key="2">
    <citation type="submission" date="2018-02" db="EMBL/GenBank/DDBJ databases">
        <authorList>
            <person name="Cohen D.B."/>
            <person name="Kent A.D."/>
        </authorList>
    </citation>
    <scope>NUCLEOTIDE SEQUENCE</scope>
    <source>
        <strain evidence="6">SAG 241.80</strain>
    </source>
</reference>
<dbReference type="EMBL" id="LHPF02000153">
    <property type="protein sequence ID" value="PSC67055.1"/>
    <property type="molecule type" value="Genomic_DNA"/>
</dbReference>
<keyword evidence="5" id="KW-0472">Membrane</keyword>
<dbReference type="InterPro" id="IPR011990">
    <property type="entry name" value="TPR-like_helical_dom_sf"/>
</dbReference>
<dbReference type="PANTHER" id="PTHR44943:SF8">
    <property type="entry name" value="TPR REPEAT-CONTAINING PROTEIN MJ0263"/>
    <property type="match status" value="1"/>
</dbReference>
<sequence length="247" mass="26220">MQRAACALGARAAVTAPAAAVRRLAAGSPALAARPLGLGSRLSSSSSSSSLRRARPTATTPALPAAAAVLPLDAQLSTHAAAAFELAEGLEAPVQLAYLVTLMGFLVVGAYLVVRQVLIRRELEEAAKVLGERVRTGEATSEATKNLEKAQKAWEGEPDELAQVHNALGYAYFNMEKTEAAVAEYKKAVQLQPGYVTAWNNLGDAYERKKAYSDALAAYTEALTYAPDNKVAQARGEYCRTRLQRAA</sequence>
<keyword evidence="8" id="KW-1185">Reference proteome</keyword>
<dbReference type="Gene3D" id="1.25.40.10">
    <property type="entry name" value="Tetratricopeptide repeat domain"/>
    <property type="match status" value="2"/>
</dbReference>
<dbReference type="OrthoDB" id="10006023at2759"/>
<comment type="caution">
    <text evidence="6">The sequence shown here is derived from an EMBL/GenBank/DDBJ whole genome shotgun (WGS) entry which is preliminary data.</text>
</comment>
<keyword evidence="2 3" id="KW-0802">TPR repeat</keyword>
<feature type="region of interest" description="Disordered" evidence="4">
    <location>
        <begin position="38"/>
        <end position="57"/>
    </location>
</feature>
<keyword evidence="5" id="KW-0812">Transmembrane</keyword>
<dbReference type="AlphaFoldDB" id="A0A2P6UYY9"/>
<dbReference type="SMART" id="SM00028">
    <property type="entry name" value="TPR"/>
    <property type="match status" value="2"/>
</dbReference>
<dbReference type="PROSITE" id="PS50293">
    <property type="entry name" value="TPR_REGION"/>
    <property type="match status" value="2"/>
</dbReference>
<dbReference type="Pfam" id="PF13414">
    <property type="entry name" value="TPR_11"/>
    <property type="match status" value="1"/>
</dbReference>
<evidence type="ECO:0000256" key="4">
    <source>
        <dbReference type="SAM" id="MobiDB-lite"/>
    </source>
</evidence>
<gene>
    <name evidence="7" type="ORF">C2E20_7624</name>
    <name evidence="6" type="ORF">C2E20_9274</name>
</gene>
<evidence type="ECO:0000256" key="5">
    <source>
        <dbReference type="SAM" id="Phobius"/>
    </source>
</evidence>
<evidence type="ECO:0000313" key="8">
    <source>
        <dbReference type="Proteomes" id="UP000239649"/>
    </source>
</evidence>
<dbReference type="PROSITE" id="PS50005">
    <property type="entry name" value="TPR"/>
    <property type="match status" value="2"/>
</dbReference>
<protein>
    <submittedName>
        <fullName evidence="6">Uncharacterized protein</fullName>
    </submittedName>
</protein>
<evidence type="ECO:0000256" key="2">
    <source>
        <dbReference type="ARBA" id="ARBA00022803"/>
    </source>
</evidence>
<feature type="transmembrane region" description="Helical" evidence="5">
    <location>
        <begin position="96"/>
        <end position="114"/>
    </location>
</feature>
<dbReference type="Proteomes" id="UP000239649">
    <property type="component" value="Unassembled WGS sequence"/>
</dbReference>
<dbReference type="STRING" id="554055.A0A2P6UYY9"/>
<dbReference type="PANTHER" id="PTHR44943">
    <property type="entry name" value="CELLULOSE SYNTHASE OPERON PROTEIN C"/>
    <property type="match status" value="1"/>
</dbReference>
<dbReference type="SUPFAM" id="SSF48452">
    <property type="entry name" value="TPR-like"/>
    <property type="match status" value="1"/>
</dbReference>
<evidence type="ECO:0000313" key="7">
    <source>
        <dbReference type="EMBL" id="PSC68817.1"/>
    </source>
</evidence>
<reference evidence="6 8" key="1">
    <citation type="journal article" date="2018" name="Plant J.">
        <title>Genome sequences of Chlorella sorokiniana UTEX 1602 and Micractinium conductrix SAG 241.80: implications to maltose excretion by a green alga.</title>
        <authorList>
            <person name="Arriola M.B."/>
            <person name="Velmurugan N."/>
            <person name="Zhang Y."/>
            <person name="Plunkett M.H."/>
            <person name="Hondzo H."/>
            <person name="Barney B.M."/>
        </authorList>
    </citation>
    <scope>NUCLEOTIDE SEQUENCE [LARGE SCALE GENOMIC DNA]</scope>
    <source>
        <strain evidence="6 8">SAG 241.80</strain>
    </source>
</reference>
<evidence type="ECO:0000256" key="3">
    <source>
        <dbReference type="PROSITE-ProRule" id="PRU00339"/>
    </source>
</evidence>
<dbReference type="InterPro" id="IPR019734">
    <property type="entry name" value="TPR_rpt"/>
</dbReference>